<keyword evidence="10" id="KW-0325">Glycoprotein</keyword>
<dbReference type="Gene3D" id="3.20.20.80">
    <property type="entry name" value="Glycosidases"/>
    <property type="match status" value="2"/>
</dbReference>
<evidence type="ECO:0000256" key="10">
    <source>
        <dbReference type="ARBA" id="ARBA00023180"/>
    </source>
</evidence>
<dbReference type="CDD" id="cd11319">
    <property type="entry name" value="AmyAc_euk_AmyA"/>
    <property type="match status" value="1"/>
</dbReference>
<dbReference type="InterPro" id="IPR013784">
    <property type="entry name" value="Carb-bd-like_fold"/>
</dbReference>
<dbReference type="Gene3D" id="2.70.100.10">
    <property type="entry name" value="Glycoside hydrolase, family 7, domain"/>
    <property type="match status" value="1"/>
</dbReference>
<dbReference type="FunFam" id="2.60.40.10:FF:000552">
    <property type="entry name" value="Related to glucoamylase"/>
    <property type="match status" value="1"/>
</dbReference>
<evidence type="ECO:0000256" key="4">
    <source>
        <dbReference type="ARBA" id="ARBA00012561"/>
    </source>
</evidence>
<dbReference type="InterPro" id="IPR013780">
    <property type="entry name" value="Glyco_hydro_b"/>
</dbReference>
<keyword evidence="5" id="KW-0479">Metal-binding</keyword>
<proteinExistence type="inferred from homology"/>
<evidence type="ECO:0000256" key="8">
    <source>
        <dbReference type="ARBA" id="ARBA00022837"/>
    </source>
</evidence>
<evidence type="ECO:0000256" key="12">
    <source>
        <dbReference type="ARBA" id="ARBA00023295"/>
    </source>
</evidence>
<dbReference type="InterPro" id="IPR002044">
    <property type="entry name" value="CBM20"/>
</dbReference>
<dbReference type="SMART" id="SM01065">
    <property type="entry name" value="CBM_2"/>
    <property type="match status" value="1"/>
</dbReference>
<evidence type="ECO:0000256" key="14">
    <source>
        <dbReference type="SAM" id="MobiDB-lite"/>
    </source>
</evidence>
<evidence type="ECO:0000256" key="3">
    <source>
        <dbReference type="ARBA" id="ARBA00006044"/>
    </source>
</evidence>
<dbReference type="GO" id="GO:2001070">
    <property type="term" value="F:starch binding"/>
    <property type="evidence" value="ECO:0007669"/>
    <property type="project" value="InterPro"/>
</dbReference>
<keyword evidence="9" id="KW-0136">Cellulose degradation</keyword>
<dbReference type="CDD" id="cd05811">
    <property type="entry name" value="CBM20_glucoamylase"/>
    <property type="match status" value="1"/>
</dbReference>
<dbReference type="SUPFAM" id="SSF51445">
    <property type="entry name" value="(Trans)glycosidases"/>
    <property type="match status" value="1"/>
</dbReference>
<dbReference type="SMART" id="SM00642">
    <property type="entry name" value="Aamy"/>
    <property type="match status" value="1"/>
</dbReference>
<evidence type="ECO:0000259" key="15">
    <source>
        <dbReference type="PROSITE" id="PS51166"/>
    </source>
</evidence>
<keyword evidence="13" id="KW-0624">Polysaccharide degradation</keyword>
<evidence type="ECO:0000256" key="11">
    <source>
        <dbReference type="ARBA" id="ARBA00023277"/>
    </source>
</evidence>
<dbReference type="EMBL" id="LCWF01000045">
    <property type="protein sequence ID" value="KKY25279.1"/>
    <property type="molecule type" value="Genomic_DNA"/>
</dbReference>
<dbReference type="InterPro" id="IPR013320">
    <property type="entry name" value="ConA-like_dom_sf"/>
</dbReference>
<dbReference type="FunFam" id="2.70.100.10:FF:000001">
    <property type="entry name" value="Glucanase"/>
    <property type="match status" value="1"/>
</dbReference>
<evidence type="ECO:0000256" key="13">
    <source>
        <dbReference type="ARBA" id="ARBA00023326"/>
    </source>
</evidence>
<dbReference type="InterPro" id="IPR013783">
    <property type="entry name" value="Ig-like_fold"/>
</dbReference>
<reference evidence="16 17" key="2">
    <citation type="submission" date="2015-05" db="EMBL/GenBank/DDBJ databases">
        <authorList>
            <person name="Morales-Cruz A."/>
            <person name="Amrine K.C."/>
            <person name="Cantu D."/>
        </authorList>
    </citation>
    <scope>NUCLEOTIDE SEQUENCE [LARGE SCALE GENOMIC DNA]</scope>
    <source>
        <strain evidence="16">UCRPC4</strain>
    </source>
</reference>
<reference evidence="16 17" key="1">
    <citation type="submission" date="2015-05" db="EMBL/GenBank/DDBJ databases">
        <title>Distinctive expansion of gene families associated with plant cell wall degradation and secondary metabolism in the genomes of grapevine trunk pathogens.</title>
        <authorList>
            <person name="Lawrence D.P."/>
            <person name="Travadon R."/>
            <person name="Rolshausen P.E."/>
            <person name="Baumgartner K."/>
        </authorList>
    </citation>
    <scope>NUCLEOTIDE SEQUENCE [LARGE SCALE GENOMIC DNA]</scope>
    <source>
        <strain evidence="16">UCRPC4</strain>
    </source>
</reference>
<dbReference type="OrthoDB" id="412382at2759"/>
<evidence type="ECO:0000256" key="5">
    <source>
        <dbReference type="ARBA" id="ARBA00022723"/>
    </source>
</evidence>
<comment type="caution">
    <text evidence="16">The sequence shown here is derived from an EMBL/GenBank/DDBJ whole genome shotgun (WGS) entry which is preliminary data.</text>
</comment>
<dbReference type="SUPFAM" id="SSF49899">
    <property type="entry name" value="Concanavalin A-like lectins/glucanases"/>
    <property type="match status" value="1"/>
</dbReference>
<dbReference type="SUPFAM" id="SSF49452">
    <property type="entry name" value="Starch-binding domain-like"/>
    <property type="match status" value="1"/>
</dbReference>
<keyword evidence="8" id="KW-0106">Calcium</keyword>
<keyword evidence="12" id="KW-0326">Glycosidase</keyword>
<keyword evidence="17" id="KW-1185">Reference proteome</keyword>
<dbReference type="SUPFAM" id="SSF51011">
    <property type="entry name" value="Glycosyl hydrolase domain"/>
    <property type="match status" value="1"/>
</dbReference>
<dbReference type="CDD" id="cd07999">
    <property type="entry name" value="GH7_CBH_EG"/>
    <property type="match status" value="1"/>
</dbReference>
<keyword evidence="7 16" id="KW-0378">Hydrolase</keyword>
<dbReference type="Pfam" id="PF00686">
    <property type="entry name" value="CBM_20"/>
    <property type="match status" value="1"/>
</dbReference>
<evidence type="ECO:0000313" key="17">
    <source>
        <dbReference type="Proteomes" id="UP000053317"/>
    </source>
</evidence>
<feature type="domain" description="CBM20" evidence="15">
    <location>
        <begin position="374"/>
        <end position="480"/>
    </location>
</feature>
<dbReference type="PANTHER" id="PTHR33753">
    <property type="entry name" value="1,4-BETA-D-GLUCAN CELLOBIOHYDROLASE B"/>
    <property type="match status" value="1"/>
</dbReference>
<gene>
    <name evidence="16" type="ORF">UCRPC4_g01918</name>
</gene>
<dbReference type="PRINTS" id="PR00734">
    <property type="entry name" value="GLHYDRLASE7"/>
</dbReference>
<dbReference type="Gene3D" id="2.60.40.10">
    <property type="entry name" value="Immunoglobulins"/>
    <property type="match status" value="1"/>
</dbReference>
<dbReference type="GO" id="GO:0030245">
    <property type="term" value="P:cellulose catabolic process"/>
    <property type="evidence" value="ECO:0007669"/>
    <property type="project" value="UniProtKB-KW"/>
</dbReference>
<dbReference type="Gene3D" id="2.60.40.1180">
    <property type="entry name" value="Golgi alpha-mannosidase II"/>
    <property type="match status" value="1"/>
</dbReference>
<feature type="region of interest" description="Disordered" evidence="14">
    <location>
        <begin position="328"/>
        <end position="358"/>
    </location>
</feature>
<dbReference type="GO" id="GO:0005509">
    <property type="term" value="F:calcium ion binding"/>
    <property type="evidence" value="ECO:0007669"/>
    <property type="project" value="InterPro"/>
</dbReference>
<evidence type="ECO:0000256" key="6">
    <source>
        <dbReference type="ARBA" id="ARBA00022729"/>
    </source>
</evidence>
<dbReference type="PANTHER" id="PTHR33753:SF2">
    <property type="entry name" value="GLYCOSIDE HYDROLASE FAMILY 7 PROTEIN"/>
    <property type="match status" value="1"/>
</dbReference>
<dbReference type="Pfam" id="PF09260">
    <property type="entry name" value="A_amylase_dom_C"/>
    <property type="match status" value="1"/>
</dbReference>
<sequence length="936" mass="100870">MGFTAIWISPVVTQMSGDTSDGESYHGYWAQDIYSLNSAFGTAADLVDLSTALHDKGMKSYYHDFCLIDYDNTTSIKVCWEGDNIVSLPDLRTEDPDVQDTWNSWVTALVANYTIDGLRVDSAQQVNNDFFPSFEDAAGVYIVGEVFNGDPSYVCPYQDYMSGVLNYPAYYWITQAFQSTSGSISNLYNGINTMKSDCSDTTLLGSFLENHDNRRFPSYTSDYSLAKNAIAFTVLQDGIPIIYQGQEQHYSGGEVPYDREAIWLSGYSTSATLYTWITALNQIRSRAIAQDSTYLTYKAYPTYYDSSTIVMRKGNTGYQIISVFTNAGSRSTSSTSTTGSTSKSSTQSTSATSTTSKTTATTLTTSTTSASTACSTPTSVAVTFDETVATSYGQTIKMSGDVSALGNWDTSNAVALSASKYTSSNPLWYVTVNLAPGTVVIYKYINVASGGTVTWEADPNHTITVPTCASATTPIPSSQSCLQSFLVRLSLAAVTGAQQVGTQTTETHPSMTWQQCTAAGSCTTQEGEVVVDANWRWVHSTSDTTNCYTGNTWDSTLCPDDVTCATNCAVDGADYEATYGVTTSDDALTLSFVTQSSQKNIGSRLYLMASETEYQMFTVLGQEFTFDVDVSQLPCGLNGALYFVSMDADGGMAKYPANKAGAKYGTGYCDSQCPRDLKFINGEANVEGWVPSENDSNAGVGDHGSCCAEMDIWEANSISTALTPHPCETYSQHECITDECGGTYSSDRYAGDCDPDGCDFNPYRMGNTSFYGPSDIVDTSSKFTVVTQFITDDGTTTGTLTEIRRFYVQNGELIPNSESNISGVSGNSITTDFCDAQKTAFGDTNYFDQRGGLAGMGTALENGMVLVMSLWDDHYSNMLWLDSDYSTNASGTDPGVARGTCGTDSGVPATIESTEASAKVTYSNIKVGPLNSTWTA</sequence>
<keyword evidence="11" id="KW-0119">Carbohydrate metabolism</keyword>
<comment type="cofactor">
    <cofactor evidence="2">
        <name>Ca(2+)</name>
        <dbReference type="ChEBI" id="CHEBI:29108"/>
    </cofactor>
</comment>
<evidence type="ECO:0000313" key="16">
    <source>
        <dbReference type="EMBL" id="KKY25279.1"/>
    </source>
</evidence>
<organism evidence="16 17">
    <name type="scientific">Phaeomoniella chlamydospora</name>
    <name type="common">Phaeoacremonium chlamydosporum</name>
    <dbReference type="NCBI Taxonomy" id="158046"/>
    <lineage>
        <taxon>Eukaryota</taxon>
        <taxon>Fungi</taxon>
        <taxon>Dikarya</taxon>
        <taxon>Ascomycota</taxon>
        <taxon>Pezizomycotina</taxon>
        <taxon>Eurotiomycetes</taxon>
        <taxon>Chaetothyriomycetidae</taxon>
        <taxon>Phaeomoniellales</taxon>
        <taxon>Phaeomoniellaceae</taxon>
        <taxon>Phaeomoniella</taxon>
    </lineage>
</organism>
<comment type="similarity">
    <text evidence="3">Belongs to the glycosyl hydrolase 7 (cellulase C) family.</text>
</comment>
<dbReference type="InterPro" id="IPR017853">
    <property type="entry name" value="GH"/>
</dbReference>
<dbReference type="InterPro" id="IPR034836">
    <property type="entry name" value="CBM20_glucoamylase"/>
</dbReference>
<dbReference type="AlphaFoldDB" id="A0A0G2ESU3"/>
<accession>A0A0G2ESU3</accession>
<dbReference type="InterPro" id="IPR006047">
    <property type="entry name" value="GH13_cat_dom"/>
</dbReference>
<evidence type="ECO:0000256" key="2">
    <source>
        <dbReference type="ARBA" id="ARBA00001913"/>
    </source>
</evidence>
<name>A0A0G2ESU3_PHACM</name>
<dbReference type="Pfam" id="PF00128">
    <property type="entry name" value="Alpha-amylase"/>
    <property type="match status" value="2"/>
</dbReference>
<comment type="catalytic activity">
    <reaction evidence="1">
        <text>Hydrolysis of (1-&gt;4)-beta-D-glucosidic linkages in cellulose and cellotetraose, releasing cellobiose from the non-reducing ends of the chains.</text>
        <dbReference type="EC" id="3.2.1.91"/>
    </reaction>
</comment>
<evidence type="ECO:0000256" key="9">
    <source>
        <dbReference type="ARBA" id="ARBA00023001"/>
    </source>
</evidence>
<evidence type="ECO:0000256" key="1">
    <source>
        <dbReference type="ARBA" id="ARBA00001641"/>
    </source>
</evidence>
<dbReference type="InterPro" id="IPR015340">
    <property type="entry name" value="A_amylase_C_dom"/>
</dbReference>
<dbReference type="InterPro" id="IPR001722">
    <property type="entry name" value="Glyco_hydro_7"/>
</dbReference>
<dbReference type="GO" id="GO:0004556">
    <property type="term" value="F:alpha-amylase activity"/>
    <property type="evidence" value="ECO:0007669"/>
    <property type="project" value="InterPro"/>
</dbReference>
<dbReference type="EC" id="3.2.1.91" evidence="4"/>
<dbReference type="PROSITE" id="PS51166">
    <property type="entry name" value="CBM20"/>
    <property type="match status" value="1"/>
</dbReference>
<protein>
    <recommendedName>
        <fullName evidence="4">cellulose 1,4-beta-cellobiosidase (non-reducing end)</fullName>
        <ecNumber evidence="4">3.2.1.91</ecNumber>
    </recommendedName>
</protein>
<dbReference type="InterPro" id="IPR037019">
    <property type="entry name" value="Glyco_hydro_7_sf"/>
</dbReference>
<dbReference type="Proteomes" id="UP000053317">
    <property type="component" value="Unassembled WGS sequence"/>
</dbReference>
<evidence type="ECO:0000256" key="7">
    <source>
        <dbReference type="ARBA" id="ARBA00022801"/>
    </source>
</evidence>
<dbReference type="Pfam" id="PF00840">
    <property type="entry name" value="Glyco_hydro_7"/>
    <property type="match status" value="1"/>
</dbReference>
<dbReference type="GO" id="GO:0016162">
    <property type="term" value="F:cellulose 1,4-beta-cellobiosidase activity"/>
    <property type="evidence" value="ECO:0007669"/>
    <property type="project" value="UniProtKB-EC"/>
</dbReference>
<keyword evidence="6" id="KW-0732">Signal</keyword>